<accession>A0A1I1WFN5</accession>
<keyword evidence="2" id="KW-1185">Reference proteome</keyword>
<dbReference type="Proteomes" id="UP000199672">
    <property type="component" value="Unassembled WGS sequence"/>
</dbReference>
<organism evidence="1 2">
    <name type="scientific">Flavobacterium phragmitis</name>
    <dbReference type="NCBI Taxonomy" id="739143"/>
    <lineage>
        <taxon>Bacteria</taxon>
        <taxon>Pseudomonadati</taxon>
        <taxon>Bacteroidota</taxon>
        <taxon>Flavobacteriia</taxon>
        <taxon>Flavobacteriales</taxon>
        <taxon>Flavobacteriaceae</taxon>
        <taxon>Flavobacterium</taxon>
    </lineage>
</organism>
<dbReference type="RefSeq" id="WP_091498001.1">
    <property type="nucleotide sequence ID" value="NZ_FOMH01000015.1"/>
</dbReference>
<reference evidence="2" key="1">
    <citation type="submission" date="2016-10" db="EMBL/GenBank/DDBJ databases">
        <authorList>
            <person name="Varghese N."/>
            <person name="Submissions S."/>
        </authorList>
    </citation>
    <scope>NUCLEOTIDE SEQUENCE [LARGE SCALE GENOMIC DNA]</scope>
    <source>
        <strain evidence="2">CGMCC 1.10370</strain>
    </source>
</reference>
<evidence type="ECO:0000313" key="2">
    <source>
        <dbReference type="Proteomes" id="UP000199672"/>
    </source>
</evidence>
<evidence type="ECO:0000313" key="1">
    <source>
        <dbReference type="EMBL" id="SFD93799.1"/>
    </source>
</evidence>
<gene>
    <name evidence="1" type="ORF">SAMN05216297_11535</name>
</gene>
<dbReference type="EMBL" id="FOMH01000015">
    <property type="protein sequence ID" value="SFD93799.1"/>
    <property type="molecule type" value="Genomic_DNA"/>
</dbReference>
<name>A0A1I1WFN5_9FLAO</name>
<sequence length="66" mass="7767">MSIKIKPITDHESYKVNNNIVFKDGLGNWNCKNDLSHKERQAFNQYESIVIKNPRFKKHTKATYKG</sequence>
<proteinExistence type="predicted"/>
<dbReference type="AlphaFoldDB" id="A0A1I1WFN5"/>
<dbReference type="STRING" id="739143.SAMN05216297_11535"/>
<protein>
    <submittedName>
        <fullName evidence="1">Uncharacterized protein</fullName>
    </submittedName>
</protein>
<dbReference type="OrthoDB" id="1376830at2"/>